<evidence type="ECO:0008006" key="4">
    <source>
        <dbReference type="Google" id="ProtNLM"/>
    </source>
</evidence>
<evidence type="ECO:0000313" key="3">
    <source>
        <dbReference type="Proteomes" id="UP000568380"/>
    </source>
</evidence>
<keyword evidence="1" id="KW-0812">Transmembrane</keyword>
<evidence type="ECO:0000256" key="1">
    <source>
        <dbReference type="SAM" id="Phobius"/>
    </source>
</evidence>
<feature type="transmembrane region" description="Helical" evidence="1">
    <location>
        <begin position="80"/>
        <end position="110"/>
    </location>
</feature>
<sequence length="593" mass="61684">MVTTASVLTPAVVVVAAVVTLVNVQEFKRRWLSAHLAREITRPVYRTYSPGLVALLGALGAGVAFLLSPPLARLGHAGTAGIVLIAAAGLALGVAGLSFLGLGAAVHALLWPPDPLVVYWWAAPLVAGGILRFLHLAEHDRRGAWGLVAAVNRNGPVIMGTAPAEPFWRAAGLLAGLAPLAAVVAAGQGFSPADRAALAAAAVLVAGQTAWTDLRSRAVPERLARLGRLAGAALLRAGTVVLAAGPVGAACADLWSRGPTGVSGGLLLAAWATLPWLLLDLAFRLGRSVPAPARVLATLIRVPLTGGFAAVALAVFHPRPGFAVAALLLAAAETATLAAGRGRAAPLYISYRSATGFLTGNPDRARNLAGKWLRDAILNRPARPDFNLIRALGKRAALAARGDSTGDPAHRTGLDALCWADLADRLLDLVDSEVRPRYPGRHRARLDLAAGNARADVSWSRAIVLTHAAAWDEACRQWGDCATRRMLLGHPAHELFARAMITILLVRLGRTADAARAFDRLGRAATPVPVLRACVALAGAALTGGPALPVPPVTARALRSAWWGEPGGRLRSYWTADESALILRAVTAADVAR</sequence>
<gene>
    <name evidence="2" type="ORF">HNR40_004760</name>
</gene>
<dbReference type="EMBL" id="JACHIN010000006">
    <property type="protein sequence ID" value="MBB5079274.1"/>
    <property type="molecule type" value="Genomic_DNA"/>
</dbReference>
<feature type="transmembrane region" description="Helical" evidence="1">
    <location>
        <begin position="226"/>
        <end position="249"/>
    </location>
</feature>
<keyword evidence="3" id="KW-1185">Reference proteome</keyword>
<proteinExistence type="predicted"/>
<organism evidence="2 3">
    <name type="scientific">Nonomuraea endophytica</name>
    <dbReference type="NCBI Taxonomy" id="714136"/>
    <lineage>
        <taxon>Bacteria</taxon>
        <taxon>Bacillati</taxon>
        <taxon>Actinomycetota</taxon>
        <taxon>Actinomycetes</taxon>
        <taxon>Streptosporangiales</taxon>
        <taxon>Streptosporangiaceae</taxon>
        <taxon>Nonomuraea</taxon>
    </lineage>
</organism>
<dbReference type="AlphaFoldDB" id="A0A7W8A4B5"/>
<keyword evidence="1" id="KW-1133">Transmembrane helix</keyword>
<dbReference type="RefSeq" id="WP_184964777.1">
    <property type="nucleotide sequence ID" value="NZ_JACHIN010000006.1"/>
</dbReference>
<feature type="transmembrane region" description="Helical" evidence="1">
    <location>
        <begin position="295"/>
        <end position="316"/>
    </location>
</feature>
<protein>
    <recommendedName>
        <fullName evidence="4">Transmembrane protein</fullName>
    </recommendedName>
</protein>
<comment type="caution">
    <text evidence="2">The sequence shown here is derived from an EMBL/GenBank/DDBJ whole genome shotgun (WGS) entry which is preliminary data.</text>
</comment>
<feature type="transmembrane region" description="Helical" evidence="1">
    <location>
        <begin position="167"/>
        <end position="190"/>
    </location>
</feature>
<accession>A0A7W8A4B5</accession>
<feature type="transmembrane region" description="Helical" evidence="1">
    <location>
        <begin position="48"/>
        <end position="68"/>
    </location>
</feature>
<feature type="transmembrane region" description="Helical" evidence="1">
    <location>
        <begin position="116"/>
        <end position="134"/>
    </location>
</feature>
<reference evidence="2 3" key="1">
    <citation type="submission" date="2020-08" db="EMBL/GenBank/DDBJ databases">
        <title>Genomic Encyclopedia of Type Strains, Phase IV (KMG-IV): sequencing the most valuable type-strain genomes for metagenomic binning, comparative biology and taxonomic classification.</title>
        <authorList>
            <person name="Goeker M."/>
        </authorList>
    </citation>
    <scope>NUCLEOTIDE SEQUENCE [LARGE SCALE GENOMIC DNA]</scope>
    <source>
        <strain evidence="2 3">DSM 45385</strain>
    </source>
</reference>
<keyword evidence="1" id="KW-0472">Membrane</keyword>
<feature type="transmembrane region" description="Helical" evidence="1">
    <location>
        <begin position="261"/>
        <end position="283"/>
    </location>
</feature>
<evidence type="ECO:0000313" key="2">
    <source>
        <dbReference type="EMBL" id="MBB5079274.1"/>
    </source>
</evidence>
<name>A0A7W8A4B5_9ACTN</name>
<dbReference type="Proteomes" id="UP000568380">
    <property type="component" value="Unassembled WGS sequence"/>
</dbReference>